<dbReference type="PANTHER" id="PTHR43298">
    <property type="entry name" value="MULTIDRUG RESISTANCE PROTEIN NORM-RELATED"/>
    <property type="match status" value="1"/>
</dbReference>
<keyword evidence="2" id="KW-0812">Transmembrane</keyword>
<feature type="transmembrane region" description="Helical" evidence="2">
    <location>
        <begin position="64"/>
        <end position="86"/>
    </location>
</feature>
<keyword evidence="2" id="KW-1133">Transmembrane helix</keyword>
<feature type="transmembrane region" description="Helical" evidence="2">
    <location>
        <begin position="6"/>
        <end position="31"/>
    </location>
</feature>
<name>J9GJ34_9ZZZZ</name>
<dbReference type="GO" id="GO:0005886">
    <property type="term" value="C:plasma membrane"/>
    <property type="evidence" value="ECO:0007669"/>
    <property type="project" value="TreeGrafter"/>
</dbReference>
<organism evidence="3">
    <name type="scientific">gut metagenome</name>
    <dbReference type="NCBI Taxonomy" id="749906"/>
    <lineage>
        <taxon>unclassified sequences</taxon>
        <taxon>metagenomes</taxon>
        <taxon>organismal metagenomes</taxon>
    </lineage>
</organism>
<dbReference type="AlphaFoldDB" id="J9GJ34"/>
<dbReference type="EMBL" id="AMCI01002724">
    <property type="protein sequence ID" value="EJX02013.1"/>
    <property type="molecule type" value="Genomic_DNA"/>
</dbReference>
<proteinExistence type="predicted"/>
<feature type="transmembrane region" description="Helical" evidence="2">
    <location>
        <begin position="154"/>
        <end position="173"/>
    </location>
</feature>
<dbReference type="InterPro" id="IPR002528">
    <property type="entry name" value="MATE_fam"/>
</dbReference>
<sequence>MSQAQLYLKVCYLGMIPSIMYNMGTGILRAVGDSRRPLYFLIAASITNIALDFLFVVVMHMGVLGVALGTILSQTVAAVLTMLSLIKTENCYRFEWMQMRFDGPVLTQIVRIGLPAGLQSVMYSLSNMVVQGSVNAFGTNVVAAYTAYGKIDSVFWMSMNSFGLAITTVVGQNFGARKYDRVKKVFGSVPALPFWALVYCWQWLCRLDIISIGSLYRMPKLLSLAWTFCISWDRYGLPTYWWKCSAVACVVPAILSFP</sequence>
<protein>
    <submittedName>
        <fullName evidence="3">MATE efflux family protein</fullName>
    </submittedName>
</protein>
<keyword evidence="1" id="KW-0813">Transport</keyword>
<gene>
    <name evidence="3" type="ORF">EVA_09881</name>
</gene>
<dbReference type="Pfam" id="PF01554">
    <property type="entry name" value="MatE"/>
    <property type="match status" value="2"/>
</dbReference>
<feature type="transmembrane region" description="Helical" evidence="2">
    <location>
        <begin position="38"/>
        <end position="58"/>
    </location>
</feature>
<dbReference type="GO" id="GO:0042910">
    <property type="term" value="F:xenobiotic transmembrane transporter activity"/>
    <property type="evidence" value="ECO:0007669"/>
    <property type="project" value="InterPro"/>
</dbReference>
<reference evidence="3" key="1">
    <citation type="journal article" date="2012" name="PLoS ONE">
        <title>Gene sets for utilization of primary and secondary nutrition supplies in the distal gut of endangered iberian lynx.</title>
        <authorList>
            <person name="Alcaide M."/>
            <person name="Messina E."/>
            <person name="Richter M."/>
            <person name="Bargiela R."/>
            <person name="Peplies J."/>
            <person name="Huws S.A."/>
            <person name="Newbold C.J."/>
            <person name="Golyshin P.N."/>
            <person name="Simon M.A."/>
            <person name="Lopez G."/>
            <person name="Yakimov M.M."/>
            <person name="Ferrer M."/>
        </authorList>
    </citation>
    <scope>NUCLEOTIDE SEQUENCE</scope>
</reference>
<dbReference type="PANTHER" id="PTHR43298:SF2">
    <property type="entry name" value="FMN_FAD EXPORTER YEEO-RELATED"/>
    <property type="match status" value="1"/>
</dbReference>
<comment type="caution">
    <text evidence="3">The sequence shown here is derived from an EMBL/GenBank/DDBJ whole genome shotgun (WGS) entry which is preliminary data.</text>
</comment>
<keyword evidence="2" id="KW-0472">Membrane</keyword>
<dbReference type="InterPro" id="IPR050222">
    <property type="entry name" value="MATE_MdtK"/>
</dbReference>
<accession>J9GJ34</accession>
<evidence type="ECO:0000256" key="2">
    <source>
        <dbReference type="SAM" id="Phobius"/>
    </source>
</evidence>
<dbReference type="GO" id="GO:0015297">
    <property type="term" value="F:antiporter activity"/>
    <property type="evidence" value="ECO:0007669"/>
    <property type="project" value="InterPro"/>
</dbReference>
<evidence type="ECO:0000313" key="3">
    <source>
        <dbReference type="EMBL" id="EJX02013.1"/>
    </source>
</evidence>
<evidence type="ECO:0000256" key="1">
    <source>
        <dbReference type="ARBA" id="ARBA00022448"/>
    </source>
</evidence>
<feature type="transmembrane region" description="Helical" evidence="2">
    <location>
        <begin position="128"/>
        <end position="148"/>
    </location>
</feature>